<evidence type="ECO:0000313" key="4">
    <source>
        <dbReference type="Proteomes" id="UP000183794"/>
    </source>
</evidence>
<accession>A0A090KE10</accession>
<comment type="function">
    <text evidence="1">Involved in the assembly of lipopolysaccharide (LPS). Required for the translocation of LPS from the inner membrane to the outer membrane. Facilitates the transfer of LPS from the inner membrane to the periplasmic protein LptA. Could be a docking site for LptA.</text>
</comment>
<keyword evidence="1 2" id="KW-0472">Membrane</keyword>
<keyword evidence="1 2" id="KW-0997">Cell inner membrane</keyword>
<dbReference type="RefSeq" id="WP_045112147.1">
    <property type="nucleotide sequence ID" value="NZ_CAWRBC010000087.1"/>
</dbReference>
<protein>
    <recommendedName>
        <fullName evidence="1 2">Lipopolysaccharide export system protein LptC</fullName>
    </recommendedName>
</protein>
<dbReference type="PIRSF" id="PIRSF028513">
    <property type="entry name" value="LptC"/>
    <property type="match status" value="1"/>
</dbReference>
<dbReference type="GO" id="GO:0015221">
    <property type="term" value="F:lipopolysaccharide transmembrane transporter activity"/>
    <property type="evidence" value="ECO:0007669"/>
    <property type="project" value="InterPro"/>
</dbReference>
<organism evidence="3 4">
    <name type="scientific">Moritella viscosa</name>
    <dbReference type="NCBI Taxonomy" id="80854"/>
    <lineage>
        <taxon>Bacteria</taxon>
        <taxon>Pseudomonadati</taxon>
        <taxon>Pseudomonadota</taxon>
        <taxon>Gammaproteobacteria</taxon>
        <taxon>Alteromonadales</taxon>
        <taxon>Moritellaceae</taxon>
        <taxon>Moritella</taxon>
    </lineage>
</organism>
<dbReference type="EMBL" id="FPLD01000066">
    <property type="protein sequence ID" value="SGZ02348.1"/>
    <property type="molecule type" value="Genomic_DNA"/>
</dbReference>
<evidence type="ECO:0000256" key="1">
    <source>
        <dbReference type="HAMAP-Rule" id="MF_01915"/>
    </source>
</evidence>
<comment type="similarity">
    <text evidence="1 2">Belongs to the LptC family.</text>
</comment>
<dbReference type="GO" id="GO:0043165">
    <property type="term" value="P:Gram-negative-bacterium-type cell outer membrane assembly"/>
    <property type="evidence" value="ECO:0007669"/>
    <property type="project" value="UniProtKB-UniRule"/>
</dbReference>
<comment type="function">
    <text evidence="2">Required for the translocation of lipopolysaccharide (LPS) from the inner membrane to the outer membrane.</text>
</comment>
<dbReference type="PANTHER" id="PTHR37481:SF1">
    <property type="entry name" value="LIPOPOLYSACCHARIDE EXPORT SYSTEM PROTEIN LPTC"/>
    <property type="match status" value="1"/>
</dbReference>
<dbReference type="NCBIfam" id="TIGR04409">
    <property type="entry name" value="LptC_YrbK"/>
    <property type="match status" value="1"/>
</dbReference>
<dbReference type="InterPro" id="IPR026265">
    <property type="entry name" value="LptC"/>
</dbReference>
<evidence type="ECO:0000256" key="2">
    <source>
        <dbReference type="PIRNR" id="PIRNR028513"/>
    </source>
</evidence>
<dbReference type="HOGENOM" id="CLU_105814_0_0_6"/>
<dbReference type="GO" id="GO:0017089">
    <property type="term" value="F:glycolipid transfer activity"/>
    <property type="evidence" value="ECO:0007669"/>
    <property type="project" value="TreeGrafter"/>
</dbReference>
<comment type="subcellular location">
    <subcellularLocation>
        <location evidence="1">Cell inner membrane</location>
        <topology evidence="1">Single-pass membrane protein</topology>
    </subcellularLocation>
</comment>
<dbReference type="HAMAP" id="MF_01915">
    <property type="entry name" value="LPS_assembly_LptC"/>
    <property type="match status" value="1"/>
</dbReference>
<dbReference type="GO" id="GO:0030288">
    <property type="term" value="C:outer membrane-bounded periplasmic space"/>
    <property type="evidence" value="ECO:0007669"/>
    <property type="project" value="TreeGrafter"/>
</dbReference>
<dbReference type="PANTHER" id="PTHR37481">
    <property type="entry name" value="LIPOPOLYSACCHARIDE EXPORT SYSTEM PROTEIN LPTC"/>
    <property type="match status" value="1"/>
</dbReference>
<name>A0A090KE10_9GAMM</name>
<dbReference type="OrthoDB" id="5659892at2"/>
<dbReference type="PATRIC" id="fig|80854.5.peg.4471"/>
<reference evidence="3 4" key="1">
    <citation type="submission" date="2016-11" db="EMBL/GenBank/DDBJ databases">
        <authorList>
            <person name="Jaros S."/>
            <person name="Januszkiewicz K."/>
            <person name="Wedrychowicz H."/>
        </authorList>
    </citation>
    <scope>NUCLEOTIDE SEQUENCE [LARGE SCALE GENOMIC DNA]</scope>
    <source>
        <strain evidence="3">NVI 5450</strain>
    </source>
</reference>
<keyword evidence="1" id="KW-0812">Transmembrane</keyword>
<dbReference type="STRING" id="80854.MVIS_4216"/>
<dbReference type="GO" id="GO:0005886">
    <property type="term" value="C:plasma membrane"/>
    <property type="evidence" value="ECO:0007669"/>
    <property type="project" value="UniProtKB-SubCell"/>
</dbReference>
<dbReference type="AlphaFoldDB" id="A0A090KE10"/>
<gene>
    <name evidence="1" type="primary">lptC</name>
    <name evidence="3" type="ORF">NVI5450_2546</name>
</gene>
<proteinExistence type="inferred from homology"/>
<comment type="subunit">
    <text evidence="1">Component of the lipopolysaccharide transport and assembly complex. Interacts with LptA and the LptBFG transporter complex.</text>
</comment>
<dbReference type="Gene3D" id="2.60.450.10">
    <property type="entry name" value="Lipopolysaccharide (LPS) transport protein A like domain"/>
    <property type="match status" value="1"/>
</dbReference>
<dbReference type="InterPro" id="IPR052363">
    <property type="entry name" value="LPS_export_LptC"/>
</dbReference>
<dbReference type="KEGG" id="mvs:MVIS_4216"/>
<keyword evidence="1" id="KW-1133">Transmembrane helix</keyword>
<dbReference type="Pfam" id="PF06835">
    <property type="entry name" value="LptC"/>
    <property type="match status" value="1"/>
</dbReference>
<dbReference type="InterPro" id="IPR010664">
    <property type="entry name" value="LipoPS_assembly_LptC-rel"/>
</dbReference>
<dbReference type="Proteomes" id="UP000183794">
    <property type="component" value="Unassembled WGS sequence"/>
</dbReference>
<evidence type="ECO:0000313" key="3">
    <source>
        <dbReference type="EMBL" id="SGZ02348.1"/>
    </source>
</evidence>
<sequence length="186" mass="21172">MSRQNMGIVVLFLCALGIWRFFSPDDESTTATSTEYQPDFTAQILRSVEFSTEGKIIRRIFADSMEHYGELGMTMFTNPVIIIYDENAQATWKIQAKEGNFSSDDVATLRNDVVIKNMNKNDYIDVITTSYLQLELAKNLVRSDQLITISGDLFHQTGVGLEGDLKQEYMTILKQVEAIYTNDEKI</sequence>
<keyword evidence="1 2" id="KW-1003">Cell membrane</keyword>